<organism evidence="1 2">
    <name type="scientific">Crassostrea virginica</name>
    <name type="common">Eastern oyster</name>
    <dbReference type="NCBI Taxonomy" id="6565"/>
    <lineage>
        <taxon>Eukaryota</taxon>
        <taxon>Metazoa</taxon>
        <taxon>Spiralia</taxon>
        <taxon>Lophotrochozoa</taxon>
        <taxon>Mollusca</taxon>
        <taxon>Bivalvia</taxon>
        <taxon>Autobranchia</taxon>
        <taxon>Pteriomorphia</taxon>
        <taxon>Ostreida</taxon>
        <taxon>Ostreoidea</taxon>
        <taxon>Ostreidae</taxon>
        <taxon>Crassostrea</taxon>
    </lineage>
</organism>
<dbReference type="RefSeq" id="XP_022297863.1">
    <property type="nucleotide sequence ID" value="XM_022442155.1"/>
</dbReference>
<dbReference type="AlphaFoldDB" id="A0A8B8B465"/>
<protein>
    <submittedName>
        <fullName evidence="2 3">Uncharacterized protein LOC111107143</fullName>
    </submittedName>
</protein>
<evidence type="ECO:0000313" key="3">
    <source>
        <dbReference type="RefSeq" id="XP_022297864.1"/>
    </source>
</evidence>
<sequence length="110" mass="12915">MAQLFEREDKPNGAIQFILKESRAYQKGQYAIQMSYYRGKVYLHFQDNNNGKQMSLPDDLFDALYEQYFSMKVAVDEVRKQNQGPPSPQLLAVASRKKRRVVDLEEDDEF</sequence>
<evidence type="ECO:0000313" key="1">
    <source>
        <dbReference type="Proteomes" id="UP000694844"/>
    </source>
</evidence>
<dbReference type="RefSeq" id="XP_022297864.1">
    <property type="nucleotide sequence ID" value="XM_022442156.1"/>
</dbReference>
<gene>
    <name evidence="2 3" type="primary">LOC111107143</name>
</gene>
<evidence type="ECO:0000313" key="2">
    <source>
        <dbReference type="RefSeq" id="XP_022297863.1"/>
    </source>
</evidence>
<dbReference type="KEGG" id="cvn:111107143"/>
<dbReference type="GeneID" id="111107143"/>
<reference evidence="2 3" key="1">
    <citation type="submission" date="2025-04" db="UniProtKB">
        <authorList>
            <consortium name="RefSeq"/>
        </authorList>
    </citation>
    <scope>IDENTIFICATION</scope>
    <source>
        <tissue evidence="2 3">Whole sample</tissue>
    </source>
</reference>
<name>A0A8B8B465_CRAVI</name>
<dbReference type="Proteomes" id="UP000694844">
    <property type="component" value="Chromosome 8"/>
</dbReference>
<accession>A0A8B8B465</accession>
<proteinExistence type="predicted"/>
<keyword evidence="1" id="KW-1185">Reference proteome</keyword>